<evidence type="ECO:0000256" key="6">
    <source>
        <dbReference type="ARBA" id="ARBA00023136"/>
    </source>
</evidence>
<gene>
    <name evidence="11" type="ORF">BCR33DRAFT_713993</name>
</gene>
<evidence type="ECO:0000313" key="12">
    <source>
        <dbReference type="Proteomes" id="UP000193642"/>
    </source>
</evidence>
<evidence type="ECO:0000256" key="1">
    <source>
        <dbReference type="ARBA" id="ARBA00004141"/>
    </source>
</evidence>
<keyword evidence="4" id="KW-0677">Repeat</keyword>
<dbReference type="OrthoDB" id="271506at2759"/>
<accession>A0A1Y2CPA5</accession>
<evidence type="ECO:0000313" key="11">
    <source>
        <dbReference type="EMBL" id="ORY48879.1"/>
    </source>
</evidence>
<dbReference type="AlphaFoldDB" id="A0A1Y2CPA5"/>
<feature type="transmembrane region" description="Helical" evidence="10">
    <location>
        <begin position="38"/>
        <end position="59"/>
    </location>
</feature>
<comment type="subcellular location">
    <subcellularLocation>
        <location evidence="1 8">Membrane</location>
        <topology evidence="1 8">Multi-pass membrane protein</topology>
    </subcellularLocation>
</comment>
<comment type="caution">
    <text evidence="11">The sequence shown here is derived from an EMBL/GenBank/DDBJ whole genome shotgun (WGS) entry which is preliminary data.</text>
</comment>
<dbReference type="Proteomes" id="UP000193642">
    <property type="component" value="Unassembled WGS sequence"/>
</dbReference>
<dbReference type="PIRSF" id="PIRSF023381">
    <property type="entry name" value="MannP-dilichol_defect-1p"/>
    <property type="match status" value="1"/>
</dbReference>
<feature type="transmembrane region" description="Helical" evidence="10">
    <location>
        <begin position="202"/>
        <end position="223"/>
    </location>
</feature>
<feature type="transmembrane region" description="Helical" evidence="10">
    <location>
        <begin position="71"/>
        <end position="94"/>
    </location>
</feature>
<keyword evidence="3 8" id="KW-0812">Transmembrane</keyword>
<name>A0A1Y2CPA5_9FUNG</name>
<keyword evidence="5 8" id="KW-1133">Transmembrane helix</keyword>
<dbReference type="GO" id="GO:0016020">
    <property type="term" value="C:membrane"/>
    <property type="evidence" value="ECO:0007669"/>
    <property type="project" value="UniProtKB-SubCell"/>
</dbReference>
<feature type="compositionally biased region" description="Basic and acidic residues" evidence="9">
    <location>
        <begin position="230"/>
        <end position="244"/>
    </location>
</feature>
<evidence type="ECO:0000256" key="10">
    <source>
        <dbReference type="SAM" id="Phobius"/>
    </source>
</evidence>
<keyword evidence="2" id="KW-0813">Transport</keyword>
<dbReference type="SMART" id="SM00679">
    <property type="entry name" value="CTNS"/>
    <property type="match status" value="2"/>
</dbReference>
<evidence type="ECO:0000256" key="3">
    <source>
        <dbReference type="ARBA" id="ARBA00022692"/>
    </source>
</evidence>
<organism evidence="11 12">
    <name type="scientific">Rhizoclosmatium globosum</name>
    <dbReference type="NCBI Taxonomy" id="329046"/>
    <lineage>
        <taxon>Eukaryota</taxon>
        <taxon>Fungi</taxon>
        <taxon>Fungi incertae sedis</taxon>
        <taxon>Chytridiomycota</taxon>
        <taxon>Chytridiomycota incertae sedis</taxon>
        <taxon>Chytridiomycetes</taxon>
        <taxon>Chytridiales</taxon>
        <taxon>Chytriomycetaceae</taxon>
        <taxon>Rhizoclosmatium</taxon>
    </lineage>
</organism>
<feature type="transmembrane region" description="Helical" evidence="10">
    <location>
        <begin position="124"/>
        <end position="142"/>
    </location>
</feature>
<proteinExistence type="inferred from homology"/>
<evidence type="ECO:0000256" key="7">
    <source>
        <dbReference type="ARBA" id="ARBA00038475"/>
    </source>
</evidence>
<reference evidence="11 12" key="1">
    <citation type="submission" date="2016-07" db="EMBL/GenBank/DDBJ databases">
        <title>Pervasive Adenine N6-methylation of Active Genes in Fungi.</title>
        <authorList>
            <consortium name="DOE Joint Genome Institute"/>
            <person name="Mondo S.J."/>
            <person name="Dannebaum R.O."/>
            <person name="Kuo R.C."/>
            <person name="Labutti K."/>
            <person name="Haridas S."/>
            <person name="Kuo A."/>
            <person name="Salamov A."/>
            <person name="Ahrendt S.R."/>
            <person name="Lipzen A."/>
            <person name="Sullivan W."/>
            <person name="Andreopoulos W.B."/>
            <person name="Clum A."/>
            <person name="Lindquist E."/>
            <person name="Daum C."/>
            <person name="Ramamoorthy G.K."/>
            <person name="Gryganskyi A."/>
            <person name="Culley D."/>
            <person name="Magnuson J.K."/>
            <person name="James T.Y."/>
            <person name="O'Malley M.A."/>
            <person name="Stajich J.E."/>
            <person name="Spatafora J.W."/>
            <person name="Visel A."/>
            <person name="Grigoriev I.V."/>
        </authorList>
    </citation>
    <scope>NUCLEOTIDE SEQUENCE [LARGE SCALE GENOMIC DNA]</scope>
    <source>
        <strain evidence="11 12">JEL800</strain>
    </source>
</reference>
<evidence type="ECO:0000256" key="2">
    <source>
        <dbReference type="ARBA" id="ARBA00022448"/>
    </source>
</evidence>
<dbReference type="InterPro" id="IPR016817">
    <property type="entry name" value="MannP-dilichol_defect-1"/>
</dbReference>
<dbReference type="InterPro" id="IPR006603">
    <property type="entry name" value="PQ-loop_rpt"/>
</dbReference>
<comment type="similarity">
    <text evidence="7 8">Belongs to the MPDU1 (TC 2.A.43.3) family.</text>
</comment>
<feature type="transmembrane region" description="Helical" evidence="10">
    <location>
        <begin position="174"/>
        <end position="195"/>
    </location>
</feature>
<evidence type="ECO:0000256" key="8">
    <source>
        <dbReference type="PIRNR" id="PIRNR023381"/>
    </source>
</evidence>
<protein>
    <recommendedName>
        <fullName evidence="8">Mannose-P-dolichol utilization defect 1 protein homolog</fullName>
    </recommendedName>
</protein>
<keyword evidence="12" id="KW-1185">Reference proteome</keyword>
<feature type="transmembrane region" description="Helical" evidence="10">
    <location>
        <begin position="100"/>
        <end position="117"/>
    </location>
</feature>
<feature type="region of interest" description="Disordered" evidence="9">
    <location>
        <begin position="230"/>
        <end position="254"/>
    </location>
</feature>
<evidence type="ECO:0000256" key="4">
    <source>
        <dbReference type="ARBA" id="ARBA00022737"/>
    </source>
</evidence>
<evidence type="ECO:0000256" key="9">
    <source>
        <dbReference type="SAM" id="MobiDB-lite"/>
    </source>
</evidence>
<dbReference type="Pfam" id="PF04193">
    <property type="entry name" value="PQ-loop"/>
    <property type="match status" value="2"/>
</dbReference>
<sequence>MAEQLSILLSPLVGDECASTLVTLALALNPELIKDKCFSLFISKGLGLGIIAGSSFVKVPQILKIHNSGSARGISLSSYVLETLALVITLGYNIRKENPFSPFAFVSIQNFIILLMLTSYSKSYTALVLITLFFAVSSYALFSDILPEEVLVYLTYAVQAPQIYTNFVNGNTGALSAITVFLQFIGAAARIFTTLREVKDQVILISFLVATTLNGILFAQVVFTGGAKKETGAAKAVGSKETKKGGSSKGKKNE</sequence>
<dbReference type="Gene3D" id="1.20.1280.290">
    <property type="match status" value="2"/>
</dbReference>
<evidence type="ECO:0000256" key="5">
    <source>
        <dbReference type="ARBA" id="ARBA00022989"/>
    </source>
</evidence>
<dbReference type="PANTHER" id="PTHR12226">
    <property type="entry name" value="MANNOSE-P-DOLICHOL UTILIZATION DEFECT 1 LEC35 -RELATED"/>
    <property type="match status" value="1"/>
</dbReference>
<dbReference type="PANTHER" id="PTHR12226:SF2">
    <property type="entry name" value="MANNOSE-P-DOLICHOL UTILIZATION DEFECT 1 PROTEIN"/>
    <property type="match status" value="1"/>
</dbReference>
<dbReference type="EMBL" id="MCGO01000010">
    <property type="protein sequence ID" value="ORY48879.1"/>
    <property type="molecule type" value="Genomic_DNA"/>
</dbReference>
<keyword evidence="6 8" id="KW-0472">Membrane</keyword>